<dbReference type="InterPro" id="IPR045584">
    <property type="entry name" value="Pilin-like"/>
</dbReference>
<reference evidence="2" key="1">
    <citation type="journal article" date="2014" name="BMC Genomics">
        <title>Metasecretome-selective phage display approach for mining the functional potential of a rumen microbial community.</title>
        <authorList>
            <person name="Ciric M."/>
            <person name="Moon C.D."/>
            <person name="Leahy S.C."/>
            <person name="Creevey C.J."/>
            <person name="Altermann E."/>
            <person name="Attwood G.T."/>
            <person name="Rakonjac J."/>
            <person name="Gagic D."/>
        </authorList>
    </citation>
    <scope>NUCLEOTIDE SEQUENCE</scope>
</reference>
<dbReference type="InterPro" id="IPR012902">
    <property type="entry name" value="N_methyl_site"/>
</dbReference>
<evidence type="ECO:0000313" key="2">
    <source>
        <dbReference type="EMBL" id="AIE47634.1"/>
    </source>
</evidence>
<dbReference type="NCBIfam" id="TIGR02532">
    <property type="entry name" value="IV_pilin_GFxxxE"/>
    <property type="match status" value="1"/>
</dbReference>
<organism evidence="2">
    <name type="scientific">uncultured prokaryote</name>
    <dbReference type="NCBI Taxonomy" id="198431"/>
    <lineage>
        <taxon>unclassified sequences</taxon>
        <taxon>environmental samples</taxon>
    </lineage>
</organism>
<protein>
    <submittedName>
        <fullName evidence="2">Putative pilin</fullName>
    </submittedName>
</protein>
<keyword evidence="1" id="KW-1133">Transmembrane helix</keyword>
<feature type="transmembrane region" description="Helical" evidence="1">
    <location>
        <begin position="12"/>
        <end position="39"/>
    </location>
</feature>
<name>A0A068LJT7_9ZZZZ</name>
<keyword evidence="1" id="KW-0472">Membrane</keyword>
<sequence>MIFTGEKKDKGFTLVELAAVIAIMVVMTGVLTLSLSVIYNEDAKRAVALIDDELTEARMLSMSKSGDFSLTVDADGDPKKNKIVIKRGTADYKTINIDKSVLISYKLNEGSYTTPGTDLVIVFDKSTGSVKTVNGAPATANGIYEIKAVAQRGSNPQARLSLIVNTGRHYIEKD</sequence>
<dbReference type="SUPFAM" id="SSF54523">
    <property type="entry name" value="Pili subunits"/>
    <property type="match status" value="1"/>
</dbReference>
<accession>A0A068LJT7</accession>
<dbReference type="EMBL" id="KF790723">
    <property type="protein sequence ID" value="AIE47634.1"/>
    <property type="molecule type" value="Genomic_DNA"/>
</dbReference>
<keyword evidence="1" id="KW-0812">Transmembrane</keyword>
<feature type="non-terminal residue" evidence="2">
    <location>
        <position position="174"/>
    </location>
</feature>
<dbReference type="Pfam" id="PF07963">
    <property type="entry name" value="N_methyl"/>
    <property type="match status" value="1"/>
</dbReference>
<dbReference type="AlphaFoldDB" id="A0A068LJT7"/>
<proteinExistence type="predicted"/>
<dbReference type="PROSITE" id="PS00409">
    <property type="entry name" value="PROKAR_NTER_METHYL"/>
    <property type="match status" value="1"/>
</dbReference>
<evidence type="ECO:0000256" key="1">
    <source>
        <dbReference type="SAM" id="Phobius"/>
    </source>
</evidence>